<protein>
    <submittedName>
        <fullName evidence="3">3-alpha-hydroxysteroid dehydrogenase</fullName>
    </submittedName>
</protein>
<dbReference type="GO" id="GO:0016491">
    <property type="term" value="F:oxidoreductase activity"/>
    <property type="evidence" value="ECO:0007669"/>
    <property type="project" value="UniProtKB-KW"/>
</dbReference>
<dbReference type="PRINTS" id="PR00081">
    <property type="entry name" value="GDHRDH"/>
</dbReference>
<evidence type="ECO:0000313" key="3">
    <source>
        <dbReference type="EMBL" id="GFG75163.1"/>
    </source>
</evidence>
<organism evidence="3 4">
    <name type="scientific">Mycobacterium botniense</name>
    <dbReference type="NCBI Taxonomy" id="84962"/>
    <lineage>
        <taxon>Bacteria</taxon>
        <taxon>Bacillati</taxon>
        <taxon>Actinomycetota</taxon>
        <taxon>Actinomycetes</taxon>
        <taxon>Mycobacteriales</taxon>
        <taxon>Mycobacteriaceae</taxon>
        <taxon>Mycobacterium</taxon>
    </lineage>
</organism>
<proteinExistence type="inferred from homology"/>
<dbReference type="PANTHER" id="PTHR43477">
    <property type="entry name" value="DIHYDROANTICAPSIN 7-DEHYDROGENASE"/>
    <property type="match status" value="1"/>
</dbReference>
<dbReference type="Proteomes" id="UP000465361">
    <property type="component" value="Unassembled WGS sequence"/>
</dbReference>
<dbReference type="InterPro" id="IPR051122">
    <property type="entry name" value="SDR_DHRS6-like"/>
</dbReference>
<dbReference type="EMBL" id="BLKW01000004">
    <property type="protein sequence ID" value="GFG75163.1"/>
    <property type="molecule type" value="Genomic_DNA"/>
</dbReference>
<dbReference type="AlphaFoldDB" id="A0A7I9XZM4"/>
<reference evidence="3 4" key="1">
    <citation type="journal article" date="2019" name="Emerg. Microbes Infect.">
        <title>Comprehensive subspecies identification of 175 nontuberculous mycobacteria species based on 7547 genomic profiles.</title>
        <authorList>
            <person name="Matsumoto Y."/>
            <person name="Kinjo T."/>
            <person name="Motooka D."/>
            <person name="Nabeya D."/>
            <person name="Jung N."/>
            <person name="Uechi K."/>
            <person name="Horii T."/>
            <person name="Iida T."/>
            <person name="Fujita J."/>
            <person name="Nakamura S."/>
        </authorList>
    </citation>
    <scope>NUCLEOTIDE SEQUENCE [LARGE SCALE GENOMIC DNA]</scope>
    <source>
        <strain evidence="3 4">JCM 17322</strain>
    </source>
</reference>
<keyword evidence="4" id="KW-1185">Reference proteome</keyword>
<dbReference type="Gene3D" id="3.40.50.720">
    <property type="entry name" value="NAD(P)-binding Rossmann-like Domain"/>
    <property type="match status" value="1"/>
</dbReference>
<comment type="similarity">
    <text evidence="1">Belongs to the short-chain dehydrogenases/reductases (SDR) family.</text>
</comment>
<accession>A0A7I9XZM4</accession>
<evidence type="ECO:0000256" key="2">
    <source>
        <dbReference type="ARBA" id="ARBA00023002"/>
    </source>
</evidence>
<keyword evidence="2" id="KW-0560">Oxidoreductase</keyword>
<dbReference type="Pfam" id="PF00106">
    <property type="entry name" value="adh_short"/>
    <property type="match status" value="1"/>
</dbReference>
<evidence type="ECO:0000313" key="4">
    <source>
        <dbReference type="Proteomes" id="UP000465361"/>
    </source>
</evidence>
<evidence type="ECO:0000256" key="1">
    <source>
        <dbReference type="ARBA" id="ARBA00006484"/>
    </source>
</evidence>
<name>A0A7I9XZM4_9MYCO</name>
<dbReference type="RefSeq" id="WP_163757718.1">
    <property type="nucleotide sequence ID" value="NZ_BLKW01000004.1"/>
</dbReference>
<gene>
    <name evidence="3" type="ORF">MBOT_25280</name>
</gene>
<dbReference type="InterPro" id="IPR002347">
    <property type="entry name" value="SDR_fam"/>
</dbReference>
<dbReference type="SUPFAM" id="SSF51735">
    <property type="entry name" value="NAD(P)-binding Rossmann-fold domains"/>
    <property type="match status" value="1"/>
</dbReference>
<dbReference type="PANTHER" id="PTHR43477:SF1">
    <property type="entry name" value="DIHYDROANTICAPSIN 7-DEHYDROGENASE"/>
    <property type="match status" value="1"/>
</dbReference>
<dbReference type="InterPro" id="IPR036291">
    <property type="entry name" value="NAD(P)-bd_dom_sf"/>
</dbReference>
<comment type="caution">
    <text evidence="3">The sequence shown here is derived from an EMBL/GenBank/DDBJ whole genome shotgun (WGS) entry which is preliminary data.</text>
</comment>
<sequence length="280" mass="29637">MTGIEQFRYDGKRVLVVGGATGMGAAAAQTAAALGAEAIVMDYAPVAYEVAQSVQVDLADRSSIDAALEQIDGPVHAIFSAAGVADGPKLMRVNFIGHRHLIETLLADGRLPRGSAICFISSVGGIGWENDLPRLQEFLATPDYESADAWVKAHEPEGIIHYGFSKQVINAYVAMKAYPFMAKGVRINAICPGPTDTPLARANADLWLTFAQDYRDATGCEIHTPQQMANAMVFLNSDAAGGISGVNLLVDNGHVMSSMTGSFAPGKPIIDLIMGRVSLT</sequence>
<dbReference type="Pfam" id="PF13561">
    <property type="entry name" value="adh_short_C2"/>
    <property type="match status" value="1"/>
</dbReference>